<dbReference type="RefSeq" id="WP_236018702.1">
    <property type="nucleotide sequence ID" value="NZ_BAABGQ010000012.1"/>
</dbReference>
<dbReference type="InterPro" id="IPR050553">
    <property type="entry name" value="Thioredoxin_ResA/DsbE_sf"/>
</dbReference>
<accession>A0ABP8QR04</accession>
<dbReference type="Gene3D" id="3.40.30.10">
    <property type="entry name" value="Glutaredoxin"/>
    <property type="match status" value="1"/>
</dbReference>
<evidence type="ECO:0000313" key="6">
    <source>
        <dbReference type="Proteomes" id="UP001501243"/>
    </source>
</evidence>
<evidence type="ECO:0000259" key="4">
    <source>
        <dbReference type="PROSITE" id="PS51352"/>
    </source>
</evidence>
<comment type="caution">
    <text evidence="5">The sequence shown here is derived from an EMBL/GenBank/DDBJ whole genome shotgun (WGS) entry which is preliminary data.</text>
</comment>
<dbReference type="Proteomes" id="UP001501243">
    <property type="component" value="Unassembled WGS sequence"/>
</dbReference>
<organism evidence="5 6">
    <name type="scientific">Hymenobacter ginsengisoli</name>
    <dbReference type="NCBI Taxonomy" id="1051626"/>
    <lineage>
        <taxon>Bacteria</taxon>
        <taxon>Pseudomonadati</taxon>
        <taxon>Bacteroidota</taxon>
        <taxon>Cytophagia</taxon>
        <taxon>Cytophagales</taxon>
        <taxon>Hymenobacteraceae</taxon>
        <taxon>Hymenobacter</taxon>
    </lineage>
</organism>
<dbReference type="PANTHER" id="PTHR42852">
    <property type="entry name" value="THIOL:DISULFIDE INTERCHANGE PROTEIN DSBE"/>
    <property type="match status" value="1"/>
</dbReference>
<dbReference type="InterPro" id="IPR017937">
    <property type="entry name" value="Thioredoxin_CS"/>
</dbReference>
<evidence type="ECO:0000313" key="5">
    <source>
        <dbReference type="EMBL" id="GAA4507696.1"/>
    </source>
</evidence>
<dbReference type="PROSITE" id="PS51352">
    <property type="entry name" value="THIOREDOXIN_2"/>
    <property type="match status" value="1"/>
</dbReference>
<name>A0ABP8QR04_9BACT</name>
<sequence length="203" mass="22011">MQSWLRKNRGEIICLSAFALVMGTDLRLPVVSILQRGLLASGLWRATPPASQQAGPQVQLASLRTDYPYPLPLLTLDGRPANLRQFRGKAVLVNLWASWCPPCLAEMPGLQALYQKTDTSKVAFVLISLDANPNKAKALLKRKGYTMPVFFPAAPLPAPFDSPSIPSTVILTPSGRLADRHDGMADYDTPAFRTALEKLGAGG</sequence>
<keyword evidence="6" id="KW-1185">Reference proteome</keyword>
<keyword evidence="2" id="KW-0201">Cytochrome c-type biogenesis</keyword>
<evidence type="ECO:0000256" key="2">
    <source>
        <dbReference type="ARBA" id="ARBA00022748"/>
    </source>
</evidence>
<dbReference type="SUPFAM" id="SSF52833">
    <property type="entry name" value="Thioredoxin-like"/>
    <property type="match status" value="1"/>
</dbReference>
<evidence type="ECO:0000256" key="1">
    <source>
        <dbReference type="ARBA" id="ARBA00004196"/>
    </source>
</evidence>
<evidence type="ECO:0000256" key="3">
    <source>
        <dbReference type="ARBA" id="ARBA00023284"/>
    </source>
</evidence>
<dbReference type="InterPro" id="IPR013766">
    <property type="entry name" value="Thioredoxin_domain"/>
</dbReference>
<dbReference type="EMBL" id="BAABGQ010000012">
    <property type="protein sequence ID" value="GAA4507696.1"/>
    <property type="molecule type" value="Genomic_DNA"/>
</dbReference>
<dbReference type="PROSITE" id="PS00194">
    <property type="entry name" value="THIOREDOXIN_1"/>
    <property type="match status" value="1"/>
</dbReference>
<dbReference type="InterPro" id="IPR013740">
    <property type="entry name" value="Redoxin"/>
</dbReference>
<protein>
    <recommendedName>
        <fullName evidence="4">Thioredoxin domain-containing protein</fullName>
    </recommendedName>
</protein>
<proteinExistence type="predicted"/>
<dbReference type="Pfam" id="PF08534">
    <property type="entry name" value="Redoxin"/>
    <property type="match status" value="1"/>
</dbReference>
<dbReference type="PANTHER" id="PTHR42852:SF18">
    <property type="entry name" value="CHROMOSOME UNDETERMINED SCAFFOLD_47, WHOLE GENOME SHOTGUN SEQUENCE"/>
    <property type="match status" value="1"/>
</dbReference>
<dbReference type="InterPro" id="IPR036249">
    <property type="entry name" value="Thioredoxin-like_sf"/>
</dbReference>
<feature type="domain" description="Thioredoxin" evidence="4">
    <location>
        <begin position="52"/>
        <end position="201"/>
    </location>
</feature>
<reference evidence="6" key="1">
    <citation type="journal article" date="2019" name="Int. J. Syst. Evol. Microbiol.">
        <title>The Global Catalogue of Microorganisms (GCM) 10K type strain sequencing project: providing services to taxonomists for standard genome sequencing and annotation.</title>
        <authorList>
            <consortium name="The Broad Institute Genomics Platform"/>
            <consortium name="The Broad Institute Genome Sequencing Center for Infectious Disease"/>
            <person name="Wu L."/>
            <person name="Ma J."/>
        </authorList>
    </citation>
    <scope>NUCLEOTIDE SEQUENCE [LARGE SCALE GENOMIC DNA]</scope>
    <source>
        <strain evidence="6">JCM 17841</strain>
    </source>
</reference>
<dbReference type="CDD" id="cd02966">
    <property type="entry name" value="TlpA_like_family"/>
    <property type="match status" value="1"/>
</dbReference>
<gene>
    <name evidence="5" type="ORF">GCM10023172_38700</name>
</gene>
<comment type="subcellular location">
    <subcellularLocation>
        <location evidence="1">Cell envelope</location>
    </subcellularLocation>
</comment>
<keyword evidence="3" id="KW-0676">Redox-active center</keyword>